<evidence type="ECO:0000259" key="3">
    <source>
        <dbReference type="PROSITE" id="PS50110"/>
    </source>
</evidence>
<dbReference type="InterPro" id="IPR011006">
    <property type="entry name" value="CheY-like_superfamily"/>
</dbReference>
<feature type="modified residue" description="4-aspartylphosphate" evidence="2">
    <location>
        <position position="62"/>
    </location>
</feature>
<dbReference type="InterPro" id="IPR050595">
    <property type="entry name" value="Bact_response_regulator"/>
</dbReference>
<name>A0A4P6JWY4_KTERU</name>
<evidence type="ECO:0000313" key="4">
    <source>
        <dbReference type="EMBL" id="QBD79995.1"/>
    </source>
</evidence>
<dbReference type="SMART" id="SM00448">
    <property type="entry name" value="REC"/>
    <property type="match status" value="1"/>
</dbReference>
<dbReference type="AlphaFoldDB" id="A0A4P6JWY4"/>
<dbReference type="PANTHER" id="PTHR44591:SF3">
    <property type="entry name" value="RESPONSE REGULATORY DOMAIN-CONTAINING PROTEIN"/>
    <property type="match status" value="1"/>
</dbReference>
<protein>
    <submittedName>
        <fullName evidence="4">Response regulator</fullName>
    </submittedName>
</protein>
<organism evidence="4 5">
    <name type="scientific">Ktedonosporobacter rubrisoli</name>
    <dbReference type="NCBI Taxonomy" id="2509675"/>
    <lineage>
        <taxon>Bacteria</taxon>
        <taxon>Bacillati</taxon>
        <taxon>Chloroflexota</taxon>
        <taxon>Ktedonobacteria</taxon>
        <taxon>Ktedonobacterales</taxon>
        <taxon>Ktedonosporobacteraceae</taxon>
        <taxon>Ktedonosporobacter</taxon>
    </lineage>
</organism>
<accession>A0A4P6JWY4</accession>
<sequence length="129" mass="14905">MAESGNAEDRKLVLLVEDDGAHASMLYQILKQETPYHVYYTADGHTAWNFLQHVRPHLLLLDYRLPRLNGLELYDRVRAHKELHNIPVLMVSAALPEQEARQRGVAYLKKPFELDQLLNTVNRLIESSC</sequence>
<evidence type="ECO:0000256" key="1">
    <source>
        <dbReference type="ARBA" id="ARBA00022553"/>
    </source>
</evidence>
<dbReference type="Gene3D" id="3.40.50.2300">
    <property type="match status" value="1"/>
</dbReference>
<evidence type="ECO:0000313" key="5">
    <source>
        <dbReference type="Proteomes" id="UP000290365"/>
    </source>
</evidence>
<dbReference type="EMBL" id="CP035758">
    <property type="protein sequence ID" value="QBD79995.1"/>
    <property type="molecule type" value="Genomic_DNA"/>
</dbReference>
<dbReference type="Proteomes" id="UP000290365">
    <property type="component" value="Chromosome"/>
</dbReference>
<feature type="domain" description="Response regulatory" evidence="3">
    <location>
        <begin position="12"/>
        <end position="125"/>
    </location>
</feature>
<dbReference type="GO" id="GO:0000160">
    <property type="term" value="P:phosphorelay signal transduction system"/>
    <property type="evidence" value="ECO:0007669"/>
    <property type="project" value="InterPro"/>
</dbReference>
<dbReference type="RefSeq" id="WP_129891061.1">
    <property type="nucleotide sequence ID" value="NZ_CP035758.1"/>
</dbReference>
<reference evidence="4 5" key="1">
    <citation type="submission" date="2019-01" db="EMBL/GenBank/DDBJ databases">
        <title>Ktedonosporobacter rubrisoli SCAWS-G2.</title>
        <authorList>
            <person name="Huang Y."/>
            <person name="Yan B."/>
        </authorList>
    </citation>
    <scope>NUCLEOTIDE SEQUENCE [LARGE SCALE GENOMIC DNA]</scope>
    <source>
        <strain evidence="4 5">SCAWS-G2</strain>
    </source>
</reference>
<keyword evidence="1 2" id="KW-0597">Phosphoprotein</keyword>
<dbReference type="PROSITE" id="PS50110">
    <property type="entry name" value="RESPONSE_REGULATORY"/>
    <property type="match status" value="1"/>
</dbReference>
<dbReference type="KEGG" id="kbs:EPA93_30040"/>
<dbReference type="SUPFAM" id="SSF52172">
    <property type="entry name" value="CheY-like"/>
    <property type="match status" value="1"/>
</dbReference>
<dbReference type="Pfam" id="PF00072">
    <property type="entry name" value="Response_reg"/>
    <property type="match status" value="1"/>
</dbReference>
<dbReference type="OrthoDB" id="9782655at2"/>
<keyword evidence="5" id="KW-1185">Reference proteome</keyword>
<proteinExistence type="predicted"/>
<dbReference type="PANTHER" id="PTHR44591">
    <property type="entry name" value="STRESS RESPONSE REGULATOR PROTEIN 1"/>
    <property type="match status" value="1"/>
</dbReference>
<dbReference type="InterPro" id="IPR001789">
    <property type="entry name" value="Sig_transdc_resp-reg_receiver"/>
</dbReference>
<gene>
    <name evidence="4" type="ORF">EPA93_30040</name>
</gene>
<evidence type="ECO:0000256" key="2">
    <source>
        <dbReference type="PROSITE-ProRule" id="PRU00169"/>
    </source>
</evidence>